<proteinExistence type="predicted"/>
<evidence type="ECO:0000313" key="1">
    <source>
        <dbReference type="EMBL" id="QJA95990.1"/>
    </source>
</evidence>
<accession>A0A6M3LM31</accession>
<organism evidence="1">
    <name type="scientific">viral metagenome</name>
    <dbReference type="NCBI Taxonomy" id="1070528"/>
    <lineage>
        <taxon>unclassified sequences</taxon>
        <taxon>metagenomes</taxon>
        <taxon>organismal metagenomes</taxon>
    </lineage>
</organism>
<name>A0A6M3LM31_9ZZZZ</name>
<dbReference type="EMBL" id="MT143360">
    <property type="protein sequence ID" value="QJA95990.1"/>
    <property type="molecule type" value="Genomic_DNA"/>
</dbReference>
<sequence>MAERKFDLDSYETVAARIPKAMKALEGYRMITHLMSPVDDLHRVVFKADLYNGDVLLATGWATEVEGDGYVNKTSHLENCESSAIGRALANYGYAGSDPAKRPSREEMAKVQRTEGQAEATVARVFADRMKTCPTCGEPKVMPSKYGKGWYCLACKGKFAEDHPGVVNGPQPEPTYGEAVGDVGLF</sequence>
<gene>
    <name evidence="1" type="ORF">MM415B05025_0016</name>
</gene>
<reference evidence="1" key="1">
    <citation type="submission" date="2020-03" db="EMBL/GenBank/DDBJ databases">
        <title>The deep terrestrial virosphere.</title>
        <authorList>
            <person name="Holmfeldt K."/>
            <person name="Nilsson E."/>
            <person name="Simone D."/>
            <person name="Lopez-Fernandez M."/>
            <person name="Wu X."/>
            <person name="de Brujin I."/>
            <person name="Lundin D."/>
            <person name="Andersson A."/>
            <person name="Bertilsson S."/>
            <person name="Dopson M."/>
        </authorList>
    </citation>
    <scope>NUCLEOTIDE SEQUENCE</scope>
    <source>
        <strain evidence="1">MM415B05025</strain>
    </source>
</reference>
<protein>
    <submittedName>
        <fullName evidence="1">Uncharacterized protein</fullName>
    </submittedName>
</protein>
<dbReference type="AlphaFoldDB" id="A0A6M3LM31"/>